<dbReference type="InterPro" id="IPR014752">
    <property type="entry name" value="Arrestin-like_C"/>
</dbReference>
<dbReference type="GO" id="GO:0005737">
    <property type="term" value="C:cytoplasm"/>
    <property type="evidence" value="ECO:0007669"/>
    <property type="project" value="TreeGrafter"/>
</dbReference>
<dbReference type="InterPro" id="IPR011022">
    <property type="entry name" value="Arrestin_C-like"/>
</dbReference>
<dbReference type="Proteomes" id="UP001209570">
    <property type="component" value="Unassembled WGS sequence"/>
</dbReference>
<feature type="domain" description="Arrestin C-terminal-like" evidence="1">
    <location>
        <begin position="180"/>
        <end position="309"/>
    </location>
</feature>
<reference evidence="2" key="1">
    <citation type="submission" date="2021-12" db="EMBL/GenBank/DDBJ databases">
        <title>Prjna785345.</title>
        <authorList>
            <person name="Rujirawat T."/>
            <person name="Krajaejun T."/>
        </authorList>
    </citation>
    <scope>NUCLEOTIDE SEQUENCE</scope>
    <source>
        <strain evidence="2">Pi057C3</strain>
    </source>
</reference>
<evidence type="ECO:0000313" key="3">
    <source>
        <dbReference type="Proteomes" id="UP001209570"/>
    </source>
</evidence>
<feature type="domain" description="Arrestin C-terminal-like" evidence="1">
    <location>
        <begin position="11"/>
        <end position="158"/>
    </location>
</feature>
<dbReference type="EMBL" id="JAKCXM010001184">
    <property type="protein sequence ID" value="KAJ0391253.1"/>
    <property type="molecule type" value="Genomic_DNA"/>
</dbReference>
<organism evidence="2 3">
    <name type="scientific">Pythium insidiosum</name>
    <name type="common">Pythiosis disease agent</name>
    <dbReference type="NCBI Taxonomy" id="114742"/>
    <lineage>
        <taxon>Eukaryota</taxon>
        <taxon>Sar</taxon>
        <taxon>Stramenopiles</taxon>
        <taxon>Oomycota</taxon>
        <taxon>Peronosporomycetes</taxon>
        <taxon>Pythiales</taxon>
        <taxon>Pythiaceae</taxon>
        <taxon>Pythium</taxon>
    </lineage>
</organism>
<dbReference type="Pfam" id="PF02752">
    <property type="entry name" value="Arrestin_C"/>
    <property type="match status" value="1"/>
</dbReference>
<dbReference type="InterPro" id="IPR011021">
    <property type="entry name" value="Arrestin-like_N"/>
</dbReference>
<name>A0AAD5L6I3_PYTIN</name>
<dbReference type="PANTHER" id="PTHR11188:SF17">
    <property type="entry name" value="FI21816P1"/>
    <property type="match status" value="1"/>
</dbReference>
<dbReference type="InterPro" id="IPR050357">
    <property type="entry name" value="Arrestin_domain-protein"/>
</dbReference>
<dbReference type="InterPro" id="IPR014756">
    <property type="entry name" value="Ig_E-set"/>
</dbReference>
<dbReference type="SMART" id="SM01017">
    <property type="entry name" value="Arrestin_C"/>
    <property type="match status" value="2"/>
</dbReference>
<dbReference type="GO" id="GO:0015031">
    <property type="term" value="P:protein transport"/>
    <property type="evidence" value="ECO:0007669"/>
    <property type="project" value="TreeGrafter"/>
</dbReference>
<comment type="caution">
    <text evidence="2">The sequence shown here is derived from an EMBL/GenBank/DDBJ whole genome shotgun (WGS) entry which is preliminary data.</text>
</comment>
<protein>
    <recommendedName>
        <fullName evidence="1">Arrestin C-terminal-like domain-containing protein</fullName>
    </recommendedName>
</protein>
<keyword evidence="3" id="KW-1185">Reference proteome</keyword>
<dbReference type="Gene3D" id="2.60.40.640">
    <property type="match status" value="2"/>
</dbReference>
<evidence type="ECO:0000313" key="2">
    <source>
        <dbReference type="EMBL" id="KAJ0391253.1"/>
    </source>
</evidence>
<dbReference type="SUPFAM" id="SSF81296">
    <property type="entry name" value="E set domains"/>
    <property type="match status" value="2"/>
</dbReference>
<dbReference type="Pfam" id="PF00339">
    <property type="entry name" value="Arrestin_N"/>
    <property type="match status" value="1"/>
</dbReference>
<dbReference type="AlphaFoldDB" id="A0AAD5L6I3"/>
<accession>A0AAD5L6I3</accession>
<sequence>MGKGKEFGLAKKGKIAIAVDKPSYVAGEIVNGSIFVTVHEPIQCDAVVLKATGKEKVKWEQHDGEDMEECEREHEFFKQKIVITAVPHVLQPGSYTYPFTYQLPPSLPGVFAMERYSSMFIEDLNASIKYKFKATLDVGGYYAKDLKANCNIVVHEQLTQTIRASEDSTTQSVNFLCCLNKGNCTLSVAMDKNVYFPGETAQIQCTVNNNSSVDITAMRARLFQDLTLMLNYGPSTFTTEIAVQDFAGVAAGKSLSQPQPLALVPNRQGFVNPSTNGTIITCSYRIEIEADIPWCPDVQLHLPVTIIAPVMPSPTSYVPPATAGYAAPGYAQAPTGYVQAS</sequence>
<gene>
    <name evidence="2" type="ORF">P43SY_010636</name>
</gene>
<evidence type="ECO:0000259" key="1">
    <source>
        <dbReference type="SMART" id="SM01017"/>
    </source>
</evidence>
<dbReference type="PANTHER" id="PTHR11188">
    <property type="entry name" value="ARRESTIN DOMAIN CONTAINING PROTEIN"/>
    <property type="match status" value="1"/>
</dbReference>
<proteinExistence type="predicted"/>